<organism evidence="1 2">
    <name type="scientific">Nitrosovibrio tenuis</name>
    <dbReference type="NCBI Taxonomy" id="1233"/>
    <lineage>
        <taxon>Bacteria</taxon>
        <taxon>Pseudomonadati</taxon>
        <taxon>Pseudomonadota</taxon>
        <taxon>Betaproteobacteria</taxon>
        <taxon>Nitrosomonadales</taxon>
        <taxon>Nitrosomonadaceae</taxon>
        <taxon>Nitrosovibrio</taxon>
    </lineage>
</organism>
<name>A0A1H7NK01_9PROT</name>
<reference evidence="1 2" key="1">
    <citation type="submission" date="2016-10" db="EMBL/GenBank/DDBJ databases">
        <authorList>
            <person name="de Groot N.N."/>
        </authorList>
    </citation>
    <scope>NUCLEOTIDE SEQUENCE [LARGE SCALE GENOMIC DNA]</scope>
    <source>
        <strain evidence="1 2">Nv1</strain>
    </source>
</reference>
<dbReference type="AlphaFoldDB" id="A0A1H7NK01"/>
<keyword evidence="2" id="KW-1185">Reference proteome</keyword>
<accession>A0A1H7NK01</accession>
<evidence type="ECO:0000313" key="2">
    <source>
        <dbReference type="Proteomes" id="UP000198620"/>
    </source>
</evidence>
<evidence type="ECO:0000313" key="1">
    <source>
        <dbReference type="EMBL" id="SEL23355.1"/>
    </source>
</evidence>
<gene>
    <name evidence="1" type="ORF">SAMN05216387_10731</name>
</gene>
<proteinExistence type="predicted"/>
<dbReference type="Proteomes" id="UP000198620">
    <property type="component" value="Unassembled WGS sequence"/>
</dbReference>
<sequence>MLEERLIINQNQKMSPGQLVSAPLSVAEGPGEAGIGPRRGCPDRIVGGACIPLRGWYPEA</sequence>
<dbReference type="EMBL" id="FOBH01000007">
    <property type="protein sequence ID" value="SEL23355.1"/>
    <property type="molecule type" value="Genomic_DNA"/>
</dbReference>
<dbReference type="STRING" id="1233.SAMN05216387_10731"/>
<protein>
    <submittedName>
        <fullName evidence="1">Uncharacterized protein</fullName>
    </submittedName>
</protein>